<name>A0A0D7E1R1_STUST</name>
<reference evidence="1 2" key="1">
    <citation type="submission" date="2014-11" db="EMBL/GenBank/DDBJ databases">
        <title>Genomics and ecophysiology of heterotrophic nitrogen fixing bacteria isolated from estuarine surface water.</title>
        <authorList>
            <person name="Bentzon-Tilia M."/>
            <person name="Severin I."/>
            <person name="Hansen L.H."/>
            <person name="Riemann L."/>
        </authorList>
    </citation>
    <scope>NUCLEOTIDE SEQUENCE [LARGE SCALE GENOMIC DNA]</scope>
    <source>
        <strain evidence="1 2">BAL361</strain>
    </source>
</reference>
<evidence type="ECO:0000313" key="1">
    <source>
        <dbReference type="EMBL" id="KIZ33602.1"/>
    </source>
</evidence>
<dbReference type="PATRIC" id="fig|316.110.peg.2303"/>
<sequence length="80" mass="9228">MLLFHIKDLFAPVFVRDGLLDAPHSTPFLVRSAGLIAYSSTSDHSFAPQKMVIIMQRTSKPAWIYRRLFKQLIYFLQKSA</sequence>
<accession>A0A0D7E1R1</accession>
<comment type="caution">
    <text evidence="1">The sequence shown here is derived from an EMBL/GenBank/DDBJ whole genome shotgun (WGS) entry which is preliminary data.</text>
</comment>
<proteinExistence type="predicted"/>
<organism evidence="1 2">
    <name type="scientific">Stutzerimonas stutzeri</name>
    <name type="common">Pseudomonas stutzeri</name>
    <dbReference type="NCBI Taxonomy" id="316"/>
    <lineage>
        <taxon>Bacteria</taxon>
        <taxon>Pseudomonadati</taxon>
        <taxon>Pseudomonadota</taxon>
        <taxon>Gammaproteobacteria</taxon>
        <taxon>Pseudomonadales</taxon>
        <taxon>Pseudomonadaceae</taxon>
        <taxon>Stutzerimonas</taxon>
    </lineage>
</organism>
<dbReference type="EMBL" id="JXXD01000236">
    <property type="protein sequence ID" value="KIZ33602.1"/>
    <property type="molecule type" value="Genomic_DNA"/>
</dbReference>
<protein>
    <submittedName>
        <fullName evidence="1">Uncharacterized protein</fullName>
    </submittedName>
</protein>
<dbReference type="AlphaFoldDB" id="A0A0D7E1R1"/>
<dbReference type="Proteomes" id="UP000032439">
    <property type="component" value="Unassembled WGS sequence"/>
</dbReference>
<evidence type="ECO:0000313" key="2">
    <source>
        <dbReference type="Proteomes" id="UP000032439"/>
    </source>
</evidence>
<gene>
    <name evidence="1" type="ORF">LO50_20075</name>
</gene>